<feature type="domain" description="Endonuclease GajA/Old nuclease/RecF-like AAA" evidence="1">
    <location>
        <begin position="118"/>
        <end position="330"/>
    </location>
</feature>
<dbReference type="Pfam" id="PF20469">
    <property type="entry name" value="OLD-like_TOPRIM"/>
    <property type="match status" value="1"/>
</dbReference>
<feature type="domain" description="OLD protein-like TOPRIM" evidence="2">
    <location>
        <begin position="378"/>
        <end position="443"/>
    </location>
</feature>
<evidence type="ECO:0000259" key="1">
    <source>
        <dbReference type="Pfam" id="PF13175"/>
    </source>
</evidence>
<dbReference type="Pfam" id="PF13175">
    <property type="entry name" value="AAA_15"/>
    <property type="match status" value="1"/>
</dbReference>
<comment type="caution">
    <text evidence="3">The sequence shown here is derived from an EMBL/GenBank/DDBJ whole genome shotgun (WGS) entry which is preliminary data.</text>
</comment>
<dbReference type="InterPro" id="IPR051396">
    <property type="entry name" value="Bact_Antivir_Def_Nuclease"/>
</dbReference>
<gene>
    <name evidence="3" type="ORF">B4110_3708</name>
</gene>
<dbReference type="SUPFAM" id="SSF52540">
    <property type="entry name" value="P-loop containing nucleoside triphosphate hydrolases"/>
    <property type="match status" value="1"/>
</dbReference>
<dbReference type="Gene3D" id="3.40.50.300">
    <property type="entry name" value="P-loop containing nucleotide triphosphate hydrolases"/>
    <property type="match status" value="1"/>
</dbReference>
<dbReference type="EMBL" id="LQYW01000057">
    <property type="protein sequence ID" value="KYD30146.1"/>
    <property type="molecule type" value="Genomic_DNA"/>
</dbReference>
<evidence type="ECO:0000313" key="3">
    <source>
        <dbReference type="EMBL" id="KYD30146.1"/>
    </source>
</evidence>
<dbReference type="InterPro" id="IPR041685">
    <property type="entry name" value="AAA_GajA/Old/RecF-like"/>
</dbReference>
<accession>A0A150N0F4</accession>
<evidence type="ECO:0000313" key="4">
    <source>
        <dbReference type="Proteomes" id="UP000075324"/>
    </source>
</evidence>
<dbReference type="Proteomes" id="UP000075324">
    <property type="component" value="Unassembled WGS sequence"/>
</dbReference>
<dbReference type="PANTHER" id="PTHR43581:SF4">
    <property type="entry name" value="ATP_GTP PHOSPHATASE"/>
    <property type="match status" value="1"/>
</dbReference>
<dbReference type="InterPro" id="IPR034139">
    <property type="entry name" value="TOPRIM_OLD"/>
</dbReference>
<dbReference type="PATRIC" id="fig|153151.4.peg.3267"/>
<dbReference type="AlphaFoldDB" id="A0A150N0F4"/>
<name>A0A150N0F4_9BACL</name>
<proteinExistence type="predicted"/>
<dbReference type="CDD" id="cd01026">
    <property type="entry name" value="TOPRIM_OLD"/>
    <property type="match status" value="1"/>
</dbReference>
<dbReference type="RefSeq" id="WP_062678056.1">
    <property type="nucleotide sequence ID" value="NZ_LQYW01000057.1"/>
</dbReference>
<protein>
    <recommendedName>
        <fullName evidence="5">AAA domain-containing protein</fullName>
    </recommendedName>
</protein>
<organism evidence="3 4">
    <name type="scientific">Parageobacillus toebii</name>
    <dbReference type="NCBI Taxonomy" id="153151"/>
    <lineage>
        <taxon>Bacteria</taxon>
        <taxon>Bacillati</taxon>
        <taxon>Bacillota</taxon>
        <taxon>Bacilli</taxon>
        <taxon>Bacillales</taxon>
        <taxon>Anoxybacillaceae</taxon>
        <taxon>Parageobacillus</taxon>
    </lineage>
</organism>
<dbReference type="InterPro" id="IPR027417">
    <property type="entry name" value="P-loop_NTPase"/>
</dbReference>
<sequence length="578" mass="66771">MVIKNIEISNYRTLNGLKIDFHPEVNFIVGLNNIGKSNLLKLLNTLSNKRNFLDEDFYEEDKPIEVKLSLILDEDELGIFEDLFDPENENQINIVAIQEGPNENITYKHLETDTLISNTIIRKLNFIYYDSLRKPSNELNFNNKTGIGRFLSYLIDLYIDGKTEQSKNIIEKSYIQDLLEFINSKLMKIDTFKSNKINAEVGDEVREILSRLILLKNNENFPLEKLGYGIQFSNLIPLAILDKILNIRKSDKSFENSILENESGKKILPITLGLDEPEIHLHPHLQRKLIKYIFKIITNEQSDFNSLLFEIFNIDFVKGQLFIVTHSPNILLDNYKHIIRIYKDSSGKTLVTSGVNIELDKDLEKHLNKHMQHIKEAFFSRTVILVEGDSELLAIKVFAERLGIDLDEYEIGVVSAGSADSIPPLVELFNSFGINTVSVIDGDKKGESKFHSIPNLYITEGQDFEEDIYMYFSFPDYIRYLEEQNRNDPKKYLFFMGHAKKLGIKINPRERPVYKELERIGKEQNLNELKDLLKSEVLASLRSNKSIMQGRLLAEAVTEIPQTYKQALEKAVELSIYE</sequence>
<dbReference type="PANTHER" id="PTHR43581">
    <property type="entry name" value="ATP/GTP PHOSPHATASE"/>
    <property type="match status" value="1"/>
</dbReference>
<evidence type="ECO:0008006" key="5">
    <source>
        <dbReference type="Google" id="ProtNLM"/>
    </source>
</evidence>
<evidence type="ECO:0000259" key="2">
    <source>
        <dbReference type="Pfam" id="PF20469"/>
    </source>
</evidence>
<reference evidence="3 4" key="1">
    <citation type="submission" date="2016-01" db="EMBL/GenBank/DDBJ databases">
        <title>Draft Genome Sequences of Seven Thermophilic Sporeformers Isolated from Foods.</title>
        <authorList>
            <person name="Berendsen E.M."/>
            <person name="Wells-Bennik M.H."/>
            <person name="Krawcyk A.O."/>
            <person name="De Jong A."/>
            <person name="Holsappel S."/>
            <person name="Eijlander R.T."/>
            <person name="Kuipers O.P."/>
        </authorList>
    </citation>
    <scope>NUCLEOTIDE SEQUENCE [LARGE SCALE GENOMIC DNA]</scope>
    <source>
        <strain evidence="3 4">B4110</strain>
    </source>
</reference>